<evidence type="ECO:0000313" key="6">
    <source>
        <dbReference type="Proteomes" id="UP000639772"/>
    </source>
</evidence>
<feature type="region of interest" description="Disordered" evidence="4">
    <location>
        <begin position="31"/>
        <end position="69"/>
    </location>
</feature>
<keyword evidence="1" id="KW-0805">Transcription regulation</keyword>
<feature type="short sequence motif" description="VHIID" evidence="3">
    <location>
        <begin position="389"/>
        <end position="393"/>
    </location>
</feature>
<dbReference type="Proteomes" id="UP000639772">
    <property type="component" value="Chromosome 6"/>
</dbReference>
<dbReference type="OrthoDB" id="666726at2759"/>
<dbReference type="EMBL" id="JADCNM010000006">
    <property type="protein sequence ID" value="KAG0477678.1"/>
    <property type="molecule type" value="Genomic_DNA"/>
</dbReference>
<organism evidence="5 6">
    <name type="scientific">Vanilla planifolia</name>
    <name type="common">Vanilla</name>
    <dbReference type="NCBI Taxonomy" id="51239"/>
    <lineage>
        <taxon>Eukaryota</taxon>
        <taxon>Viridiplantae</taxon>
        <taxon>Streptophyta</taxon>
        <taxon>Embryophyta</taxon>
        <taxon>Tracheophyta</taxon>
        <taxon>Spermatophyta</taxon>
        <taxon>Magnoliopsida</taxon>
        <taxon>Liliopsida</taxon>
        <taxon>Asparagales</taxon>
        <taxon>Orchidaceae</taxon>
        <taxon>Vanilloideae</taxon>
        <taxon>Vanilleae</taxon>
        <taxon>Vanilla</taxon>
    </lineage>
</organism>
<sequence length="643" mass="69921">MKGLPFGTQGRPPAVEVFALGSEEKDTFFWSKRTQSSYKEGGEPRSVLERQRSPSPPTSTSTPSSSNTVGVAAVSENPCFNWPSASASASTPCSYAFGEWSAEPIPVAVRSGESWETMLSETSSDPPSEPSSVHSLLRWFTAEAEDGARFGGGGFADVGFGNESMVGPSGAPLPLAIVPPPNFSTSLGFANNSYKAPNFVNSGFLNSQNQQVPHHSSFLPLNSQQTMATMPQPGIHHSQTNFLTCPEMFLDLNAMTFHLQPQVPSDTIPLQQAVVEQHQAVVDQLFRVAELLEAGNAISAHLILARLNHLLPSPSGKPLFRSAFYFKEALLAITGGSIRPNWFSVGTPLDVLLKLDAYKAFSEASPSLQFTSFTSTQAILEELAGANSIHVIDFDVGVGGHWSTLLQELSQRRSAAIGAPELRISAFVSMAWHHPLELQLIQENLTQFASNLGVPFALEFLPLESFDPTAVVFSSTPCEAIAVNFTVGSGNHILSTQTFLRLIKQLSPKIVIAVNHGCEKNDLPFAQHFLHSFQSNTILLESIEAAGVTPEVAEKIEKYLLQPRIESSMLGRFRAGVQEQLLPLKMLFTSAGFVPVQFSNFAETQAEFLLKKVQVRGFQVQKRQAALTLCWKQGEVSSISAWR</sequence>
<reference evidence="5 6" key="1">
    <citation type="journal article" date="2020" name="Nat. Food">
        <title>A phased Vanilla planifolia genome enables genetic improvement of flavour and production.</title>
        <authorList>
            <person name="Hasing T."/>
            <person name="Tang H."/>
            <person name="Brym M."/>
            <person name="Khazi F."/>
            <person name="Huang T."/>
            <person name="Chambers A.H."/>
        </authorList>
    </citation>
    <scope>NUCLEOTIDE SEQUENCE [LARGE SCALE GENOMIC DNA]</scope>
    <source>
        <tissue evidence="5">Leaf</tissue>
    </source>
</reference>
<comment type="caution">
    <text evidence="5">The sequence shown here is derived from an EMBL/GenBank/DDBJ whole genome shotgun (WGS) entry which is preliminary data.</text>
</comment>
<feature type="region of interest" description="SAW" evidence="3">
    <location>
        <begin position="570"/>
        <end position="643"/>
    </location>
</feature>
<accession>A0A835R0B8</accession>
<protein>
    <recommendedName>
        <fullName evidence="7">Scarecrow-like protein 6</fullName>
    </recommendedName>
</protein>
<evidence type="ECO:0000313" key="5">
    <source>
        <dbReference type="EMBL" id="KAG0477678.1"/>
    </source>
</evidence>
<keyword evidence="2" id="KW-0804">Transcription</keyword>
<name>A0A835R0B8_VANPL</name>
<evidence type="ECO:0008006" key="7">
    <source>
        <dbReference type="Google" id="ProtNLM"/>
    </source>
</evidence>
<comment type="caution">
    <text evidence="3">Lacks conserved residue(s) required for the propagation of feature annotation.</text>
</comment>
<evidence type="ECO:0000256" key="2">
    <source>
        <dbReference type="ARBA" id="ARBA00023163"/>
    </source>
</evidence>
<evidence type="ECO:0000256" key="4">
    <source>
        <dbReference type="SAM" id="MobiDB-lite"/>
    </source>
</evidence>
<feature type="region of interest" description="Leucine repeat II (LRII)" evidence="3">
    <location>
        <begin position="440"/>
        <end position="472"/>
    </location>
</feature>
<dbReference type="PROSITE" id="PS50985">
    <property type="entry name" value="GRAS"/>
    <property type="match status" value="1"/>
</dbReference>
<comment type="similarity">
    <text evidence="3">Belongs to the GRAS family.</text>
</comment>
<dbReference type="InterPro" id="IPR005202">
    <property type="entry name" value="TF_GRAS"/>
</dbReference>
<dbReference type="AlphaFoldDB" id="A0A835R0B8"/>
<proteinExistence type="inferred from homology"/>
<gene>
    <name evidence="5" type="ORF">HPP92_012397</name>
</gene>
<dbReference type="Pfam" id="PF03514">
    <property type="entry name" value="GRAS"/>
    <property type="match status" value="1"/>
</dbReference>
<feature type="region of interest" description="Leucine repeat I (LRI)" evidence="3">
    <location>
        <begin position="279"/>
        <end position="339"/>
    </location>
</feature>
<evidence type="ECO:0000256" key="3">
    <source>
        <dbReference type="PROSITE-ProRule" id="PRU01191"/>
    </source>
</evidence>
<evidence type="ECO:0000256" key="1">
    <source>
        <dbReference type="ARBA" id="ARBA00023015"/>
    </source>
</evidence>
<dbReference type="PANTHER" id="PTHR31636">
    <property type="entry name" value="OSJNBA0084A10.13 PROTEIN-RELATED"/>
    <property type="match status" value="1"/>
</dbReference>
<feature type="compositionally biased region" description="Basic and acidic residues" evidence="4">
    <location>
        <begin position="40"/>
        <end position="52"/>
    </location>
</feature>